<comment type="caution">
    <text evidence="5">The sequence shown here is derived from an EMBL/GenBank/DDBJ whole genome shotgun (WGS) entry which is preliminary data.</text>
</comment>
<keyword evidence="2 5" id="KW-0808">Transferase</keyword>
<proteinExistence type="predicted"/>
<reference evidence="5 6" key="1">
    <citation type="submission" date="2019-12" db="EMBL/GenBank/DDBJ databases">
        <authorList>
            <person name="Shi Y."/>
        </authorList>
    </citation>
    <scope>NUCLEOTIDE SEQUENCE [LARGE SCALE GENOMIC DNA]</scope>
    <source>
        <strain evidence="5 6">JCM 17929</strain>
    </source>
</reference>
<feature type="domain" description="Glycosyltransferase subfamily 4-like N-terminal" evidence="4">
    <location>
        <begin position="51"/>
        <end position="235"/>
    </location>
</feature>
<dbReference type="GO" id="GO:0016757">
    <property type="term" value="F:glycosyltransferase activity"/>
    <property type="evidence" value="ECO:0007669"/>
    <property type="project" value="UniProtKB-KW"/>
</dbReference>
<dbReference type="PANTHER" id="PTHR45947:SF13">
    <property type="entry name" value="TRANSFERASE"/>
    <property type="match status" value="1"/>
</dbReference>
<dbReference type="InterPro" id="IPR001296">
    <property type="entry name" value="Glyco_trans_1"/>
</dbReference>
<dbReference type="PANTHER" id="PTHR45947">
    <property type="entry name" value="SULFOQUINOVOSYL TRANSFERASE SQD2"/>
    <property type="match status" value="1"/>
</dbReference>
<evidence type="ECO:0000313" key="5">
    <source>
        <dbReference type="EMBL" id="MUN62388.1"/>
    </source>
</evidence>
<evidence type="ECO:0000259" key="3">
    <source>
        <dbReference type="Pfam" id="PF00534"/>
    </source>
</evidence>
<dbReference type="EMBL" id="WOGU01000003">
    <property type="protein sequence ID" value="MUN62388.1"/>
    <property type="molecule type" value="Genomic_DNA"/>
</dbReference>
<dbReference type="SUPFAM" id="SSF53756">
    <property type="entry name" value="UDP-Glycosyltransferase/glycogen phosphorylase"/>
    <property type="match status" value="1"/>
</dbReference>
<dbReference type="InterPro" id="IPR050194">
    <property type="entry name" value="Glycosyltransferase_grp1"/>
</dbReference>
<protein>
    <submittedName>
        <fullName evidence="5">Glycosyltransferase</fullName>
    </submittedName>
</protein>
<evidence type="ECO:0000259" key="4">
    <source>
        <dbReference type="Pfam" id="PF13439"/>
    </source>
</evidence>
<dbReference type="Proteomes" id="UP000436989">
    <property type="component" value="Unassembled WGS sequence"/>
</dbReference>
<sequence length="417" mass="46505">MAAPTNQRTQTALATIPLGKHHLRPPYFAETGPPMKIAIVHSYYSSVTPSGENIVVDMQAAALTEAGHDVKVVALRTDELRNRPFYKARASLNVASGLGASPLKELKKFRPDIVHVHNLFPNFSTRWLKKWRGPVVATMHNFRPICSNGLMFRDGHQCSLCPEQGHHNAVVHACYRDSRLATLPIAIRNRNGVAGDPLFSRAQELIVLSERSRSTYKKFGANASNLTVVPNFINPPTFSNVVGQDRSTWIYAGRLNVEKGIVDLLQRWPRNERLIVAGTGNLENKVQEMAKQMKNVTFVGPIPREQLLSLICNAKGVVIPSLCAENLPTIYLEALTAGTPVIARRGNSAADDIDTWAPGLTYNNTQQLHEAIEQATQNHQDLSIGARQRFRDQYTKATWLRNIEAIYQDAFNRLPHK</sequence>
<evidence type="ECO:0000313" key="6">
    <source>
        <dbReference type="Proteomes" id="UP000436989"/>
    </source>
</evidence>
<gene>
    <name evidence="5" type="ORF">GMA12_04395</name>
</gene>
<dbReference type="Pfam" id="PF13439">
    <property type="entry name" value="Glyco_transf_4"/>
    <property type="match status" value="1"/>
</dbReference>
<keyword evidence="6" id="KW-1185">Reference proteome</keyword>
<dbReference type="InterPro" id="IPR028098">
    <property type="entry name" value="Glyco_trans_4-like_N"/>
</dbReference>
<keyword evidence="1" id="KW-0328">Glycosyltransferase</keyword>
<dbReference type="CDD" id="cd03801">
    <property type="entry name" value="GT4_PimA-like"/>
    <property type="match status" value="1"/>
</dbReference>
<evidence type="ECO:0000256" key="2">
    <source>
        <dbReference type="ARBA" id="ARBA00022679"/>
    </source>
</evidence>
<organism evidence="5 6">
    <name type="scientific">Kocuria sediminis</name>
    <dbReference type="NCBI Taxonomy" id="1038857"/>
    <lineage>
        <taxon>Bacteria</taxon>
        <taxon>Bacillati</taxon>
        <taxon>Actinomycetota</taxon>
        <taxon>Actinomycetes</taxon>
        <taxon>Micrococcales</taxon>
        <taxon>Micrococcaceae</taxon>
        <taxon>Kocuria</taxon>
    </lineage>
</organism>
<feature type="domain" description="Glycosyl transferase family 1" evidence="3">
    <location>
        <begin position="244"/>
        <end position="379"/>
    </location>
</feature>
<dbReference type="Gene3D" id="3.40.50.2000">
    <property type="entry name" value="Glycogen Phosphorylase B"/>
    <property type="match status" value="2"/>
</dbReference>
<dbReference type="AlphaFoldDB" id="A0A6N8GHJ0"/>
<dbReference type="Pfam" id="PF00534">
    <property type="entry name" value="Glycos_transf_1"/>
    <property type="match status" value="1"/>
</dbReference>
<name>A0A6N8GHJ0_9MICC</name>
<accession>A0A6N8GHJ0</accession>
<evidence type="ECO:0000256" key="1">
    <source>
        <dbReference type="ARBA" id="ARBA00022676"/>
    </source>
</evidence>
<dbReference type="GO" id="GO:1901137">
    <property type="term" value="P:carbohydrate derivative biosynthetic process"/>
    <property type="evidence" value="ECO:0007669"/>
    <property type="project" value="UniProtKB-ARBA"/>
</dbReference>